<keyword evidence="2" id="KW-1185">Reference proteome</keyword>
<reference evidence="1 2" key="1">
    <citation type="submission" date="2016-10" db="EMBL/GenBank/DDBJ databases">
        <authorList>
            <person name="de Groot N.N."/>
        </authorList>
    </citation>
    <scope>NUCLEOTIDE SEQUENCE [LARGE SCALE GENOMIC DNA]</scope>
    <source>
        <strain evidence="1 2">HL3</strain>
    </source>
</reference>
<protein>
    <recommendedName>
        <fullName evidence="3">Type 1 pili tip component</fullName>
    </recommendedName>
</protein>
<evidence type="ECO:0000313" key="1">
    <source>
        <dbReference type="EMBL" id="SFD15840.1"/>
    </source>
</evidence>
<accession>A0A1I1QCK0</accession>
<dbReference type="RefSeq" id="WP_093427589.1">
    <property type="nucleotide sequence ID" value="NZ_FOMJ01000002.1"/>
</dbReference>
<name>A0A1I1QCK0_9GAMM</name>
<proteinExistence type="predicted"/>
<dbReference type="STRING" id="1123397.SAMN05660831_00929"/>
<dbReference type="AlphaFoldDB" id="A0A1I1QCK0"/>
<evidence type="ECO:0008006" key="3">
    <source>
        <dbReference type="Google" id="ProtNLM"/>
    </source>
</evidence>
<dbReference type="EMBL" id="FOMJ01000002">
    <property type="protein sequence ID" value="SFD15840.1"/>
    <property type="molecule type" value="Genomic_DNA"/>
</dbReference>
<gene>
    <name evidence="1" type="ORF">SAMN05660831_00929</name>
</gene>
<sequence length="111" mass="12526">MGIRQLIEYWQEDPRAPLAPHEWTVRLSLDDAAKIRALAEMYPYRDAEAILQELVAAALDEVEATLPYVAGERVVAEDELGDPIHEDAGPTPRFQTLVRKHRQQLAEEHGG</sequence>
<organism evidence="1 2">
    <name type="scientific">Thiohalospira halophila DSM 15071</name>
    <dbReference type="NCBI Taxonomy" id="1123397"/>
    <lineage>
        <taxon>Bacteria</taxon>
        <taxon>Pseudomonadati</taxon>
        <taxon>Pseudomonadota</taxon>
        <taxon>Gammaproteobacteria</taxon>
        <taxon>Thiohalospirales</taxon>
        <taxon>Thiohalospiraceae</taxon>
        <taxon>Thiohalospira</taxon>
    </lineage>
</organism>
<dbReference type="OrthoDB" id="6386565at2"/>
<dbReference type="Proteomes" id="UP000198611">
    <property type="component" value="Unassembled WGS sequence"/>
</dbReference>
<evidence type="ECO:0000313" key="2">
    <source>
        <dbReference type="Proteomes" id="UP000198611"/>
    </source>
</evidence>